<evidence type="ECO:0000256" key="1">
    <source>
        <dbReference type="SAM" id="MobiDB-lite"/>
    </source>
</evidence>
<dbReference type="AlphaFoldDB" id="A0A9P6DDW9"/>
<feature type="compositionally biased region" description="Basic and acidic residues" evidence="1">
    <location>
        <begin position="250"/>
        <end position="259"/>
    </location>
</feature>
<feature type="compositionally biased region" description="Basic and acidic residues" evidence="1">
    <location>
        <begin position="47"/>
        <end position="69"/>
    </location>
</feature>
<dbReference type="EMBL" id="MU154611">
    <property type="protein sequence ID" value="KAF9491830.1"/>
    <property type="molecule type" value="Genomic_DNA"/>
</dbReference>
<name>A0A9P6DDW9_PLEER</name>
<gene>
    <name evidence="2" type="ORF">BDN71DRAFT_1276299</name>
</gene>
<feature type="compositionally biased region" description="Basic and acidic residues" evidence="1">
    <location>
        <begin position="82"/>
        <end position="92"/>
    </location>
</feature>
<proteinExistence type="predicted"/>
<dbReference type="Proteomes" id="UP000807025">
    <property type="component" value="Unassembled WGS sequence"/>
</dbReference>
<organism evidence="2 3">
    <name type="scientific">Pleurotus eryngii</name>
    <name type="common">Boletus of the steppes</name>
    <dbReference type="NCBI Taxonomy" id="5323"/>
    <lineage>
        <taxon>Eukaryota</taxon>
        <taxon>Fungi</taxon>
        <taxon>Dikarya</taxon>
        <taxon>Basidiomycota</taxon>
        <taxon>Agaricomycotina</taxon>
        <taxon>Agaricomycetes</taxon>
        <taxon>Agaricomycetidae</taxon>
        <taxon>Agaricales</taxon>
        <taxon>Pleurotineae</taxon>
        <taxon>Pleurotaceae</taxon>
        <taxon>Pleurotus</taxon>
    </lineage>
</organism>
<feature type="region of interest" description="Disordered" evidence="1">
    <location>
        <begin position="22"/>
        <end position="193"/>
    </location>
</feature>
<evidence type="ECO:0000313" key="2">
    <source>
        <dbReference type="EMBL" id="KAF9491830.1"/>
    </source>
</evidence>
<sequence>MTYEEWCRSVLSSVTTSRRRCISTQVSSVRGDHVGSASTSSEGEIGNSKEPEDVGRRELGINYEREEAAGKGAASTEAPLVDDQKKPSEPLKFRIKIPSSLSLKSLLPPNVDSSSPSTASTPVVAADVPSSPVPVPAITSTAVSPSSESPEPEVAAGSPPSPTSTPRHAPTPASMPTLTPAPPPSPISSYAPRIPITTKRLPAACAGRRCMDLLATELGYGWKMRELCRVQARRYQHVRKYGDGGQCSRRGSEDSRVSSEMDVAIQEEKEKGGRNESGCGEEERPVR</sequence>
<feature type="compositionally biased region" description="Low complexity" evidence="1">
    <location>
        <begin position="96"/>
        <end position="178"/>
    </location>
</feature>
<accession>A0A9P6DDW9</accession>
<protein>
    <submittedName>
        <fullName evidence="2">Uncharacterized protein</fullName>
    </submittedName>
</protein>
<keyword evidence="3" id="KW-1185">Reference proteome</keyword>
<evidence type="ECO:0000313" key="3">
    <source>
        <dbReference type="Proteomes" id="UP000807025"/>
    </source>
</evidence>
<feature type="region of interest" description="Disordered" evidence="1">
    <location>
        <begin position="241"/>
        <end position="287"/>
    </location>
</feature>
<comment type="caution">
    <text evidence="2">The sequence shown here is derived from an EMBL/GenBank/DDBJ whole genome shotgun (WGS) entry which is preliminary data.</text>
</comment>
<reference evidence="2" key="1">
    <citation type="submission" date="2020-11" db="EMBL/GenBank/DDBJ databases">
        <authorList>
            <consortium name="DOE Joint Genome Institute"/>
            <person name="Ahrendt S."/>
            <person name="Riley R."/>
            <person name="Andreopoulos W."/>
            <person name="Labutti K."/>
            <person name="Pangilinan J."/>
            <person name="Ruiz-Duenas F.J."/>
            <person name="Barrasa J.M."/>
            <person name="Sanchez-Garcia M."/>
            <person name="Camarero S."/>
            <person name="Miyauchi S."/>
            <person name="Serrano A."/>
            <person name="Linde D."/>
            <person name="Babiker R."/>
            <person name="Drula E."/>
            <person name="Ayuso-Fernandez I."/>
            <person name="Pacheco R."/>
            <person name="Padilla G."/>
            <person name="Ferreira P."/>
            <person name="Barriuso J."/>
            <person name="Kellner H."/>
            <person name="Castanera R."/>
            <person name="Alfaro M."/>
            <person name="Ramirez L."/>
            <person name="Pisabarro A.G."/>
            <person name="Kuo A."/>
            <person name="Tritt A."/>
            <person name="Lipzen A."/>
            <person name="He G."/>
            <person name="Yan M."/>
            <person name="Ng V."/>
            <person name="Cullen D."/>
            <person name="Martin F."/>
            <person name="Rosso M.-N."/>
            <person name="Henrissat B."/>
            <person name="Hibbett D."/>
            <person name="Martinez A.T."/>
            <person name="Grigoriev I.V."/>
        </authorList>
    </citation>
    <scope>NUCLEOTIDE SEQUENCE</scope>
    <source>
        <strain evidence="2">ATCC 90797</strain>
    </source>
</reference>